<dbReference type="PANTHER" id="PTHR47357:SF1">
    <property type="entry name" value="SPINDLE POLE BODY COMPONENT 110"/>
    <property type="match status" value="1"/>
</dbReference>
<organism evidence="2 3">
    <name type="scientific">Acyrthosiphon pisum</name>
    <name type="common">Pea aphid</name>
    <dbReference type="NCBI Taxonomy" id="7029"/>
    <lineage>
        <taxon>Eukaryota</taxon>
        <taxon>Metazoa</taxon>
        <taxon>Ecdysozoa</taxon>
        <taxon>Arthropoda</taxon>
        <taxon>Hexapoda</taxon>
        <taxon>Insecta</taxon>
        <taxon>Pterygota</taxon>
        <taxon>Neoptera</taxon>
        <taxon>Paraneoptera</taxon>
        <taxon>Hemiptera</taxon>
        <taxon>Sternorrhyncha</taxon>
        <taxon>Aphidomorpha</taxon>
        <taxon>Aphidoidea</taxon>
        <taxon>Aphididae</taxon>
        <taxon>Macrosiphini</taxon>
        <taxon>Acyrthosiphon</taxon>
    </lineage>
</organism>
<evidence type="ECO:0000313" key="3">
    <source>
        <dbReference type="Proteomes" id="UP000007819"/>
    </source>
</evidence>
<proteinExistence type="predicted"/>
<dbReference type="PANTHER" id="PTHR47357">
    <property type="entry name" value="COP1-INTERACTIVE PROTEIN 1"/>
    <property type="match status" value="1"/>
</dbReference>
<dbReference type="GeneID" id="100575186"/>
<dbReference type="EnsemblMetazoa" id="XM_029492532.1">
    <property type="protein sequence ID" value="XP_029348392.1"/>
    <property type="gene ID" value="LOC100575186"/>
</dbReference>
<dbReference type="RefSeq" id="XP_029348392.1">
    <property type="nucleotide sequence ID" value="XM_029492532.1"/>
</dbReference>
<evidence type="ECO:0000313" key="2">
    <source>
        <dbReference type="EnsemblMetazoa" id="XP_029348392.1"/>
    </source>
</evidence>
<feature type="coiled-coil region" evidence="1">
    <location>
        <begin position="540"/>
        <end position="588"/>
    </location>
</feature>
<dbReference type="AlphaFoldDB" id="A0A8R2JVD3"/>
<dbReference type="GO" id="GO:0005856">
    <property type="term" value="C:cytoskeleton"/>
    <property type="evidence" value="ECO:0007669"/>
    <property type="project" value="TreeGrafter"/>
</dbReference>
<feature type="coiled-coil region" evidence="1">
    <location>
        <begin position="624"/>
        <end position="658"/>
    </location>
</feature>
<accession>A0A8R2JVD3</accession>
<dbReference type="Proteomes" id="UP000007819">
    <property type="component" value="Chromosome X"/>
</dbReference>
<dbReference type="KEGG" id="api:100575186"/>
<dbReference type="GO" id="GO:0005200">
    <property type="term" value="F:structural constituent of cytoskeleton"/>
    <property type="evidence" value="ECO:0007669"/>
    <property type="project" value="TreeGrafter"/>
</dbReference>
<keyword evidence="1" id="KW-0175">Coiled coil</keyword>
<protein>
    <submittedName>
        <fullName evidence="2">Uncharacterized protein</fullName>
    </submittedName>
</protein>
<reference evidence="2" key="2">
    <citation type="submission" date="2022-06" db="UniProtKB">
        <authorList>
            <consortium name="EnsemblMetazoa"/>
        </authorList>
    </citation>
    <scope>IDENTIFICATION</scope>
</reference>
<reference evidence="3" key="1">
    <citation type="submission" date="2010-06" db="EMBL/GenBank/DDBJ databases">
        <authorList>
            <person name="Jiang H."/>
            <person name="Abraham K."/>
            <person name="Ali S."/>
            <person name="Alsbrooks S.L."/>
            <person name="Anim B.N."/>
            <person name="Anosike U.S."/>
            <person name="Attaway T."/>
            <person name="Bandaranaike D.P."/>
            <person name="Battles P.K."/>
            <person name="Bell S.N."/>
            <person name="Bell A.V."/>
            <person name="Beltran B."/>
            <person name="Bickham C."/>
            <person name="Bustamante Y."/>
            <person name="Caleb T."/>
            <person name="Canada A."/>
            <person name="Cardenas V."/>
            <person name="Carter K."/>
            <person name="Chacko J."/>
            <person name="Chandrabose M.N."/>
            <person name="Chavez D."/>
            <person name="Chavez A."/>
            <person name="Chen L."/>
            <person name="Chu H.-S."/>
            <person name="Claassen K.J."/>
            <person name="Cockrell R."/>
            <person name="Collins M."/>
            <person name="Cooper J.A."/>
            <person name="Cree A."/>
            <person name="Curry S.M."/>
            <person name="Da Y."/>
            <person name="Dao M.D."/>
            <person name="Das B."/>
            <person name="Davila M.-L."/>
            <person name="Davy-Carroll L."/>
            <person name="Denson S."/>
            <person name="Dinh H."/>
            <person name="Ebong V.E."/>
            <person name="Edwards J.R."/>
            <person name="Egan A."/>
            <person name="El-Daye J."/>
            <person name="Escobedo L."/>
            <person name="Fernandez S."/>
            <person name="Fernando P.R."/>
            <person name="Flagg N."/>
            <person name="Forbes L.D."/>
            <person name="Fowler R.G."/>
            <person name="Fu Q."/>
            <person name="Gabisi R.A."/>
            <person name="Ganer J."/>
            <person name="Garbino Pronczuk A."/>
            <person name="Garcia R.M."/>
            <person name="Garner T."/>
            <person name="Garrett T.E."/>
            <person name="Gonzalez D.A."/>
            <person name="Hamid H."/>
            <person name="Hawkins E.S."/>
            <person name="Hirani K."/>
            <person name="Hogues M.E."/>
            <person name="Hollins B."/>
            <person name="Hsiao C.-H."/>
            <person name="Jabil R."/>
            <person name="James M.L."/>
            <person name="Jhangiani S.N."/>
            <person name="Johnson B."/>
            <person name="Johnson Q."/>
            <person name="Joshi V."/>
            <person name="Kalu J.B."/>
            <person name="Kam C."/>
            <person name="Kashfia A."/>
            <person name="Keebler J."/>
            <person name="Kisamo H."/>
            <person name="Kovar C.L."/>
            <person name="Lago L.A."/>
            <person name="Lai C.-Y."/>
            <person name="Laidlaw J."/>
            <person name="Lara F."/>
            <person name="Le T.-K."/>
            <person name="Lee S.L."/>
            <person name="Legall F.H."/>
            <person name="Lemon S.J."/>
            <person name="Lewis L.R."/>
            <person name="Li B."/>
            <person name="Liu Y."/>
            <person name="Liu Y.-S."/>
            <person name="Lopez J."/>
            <person name="Lozado R.J."/>
            <person name="Lu J."/>
            <person name="Madu R.C."/>
            <person name="Maheshwari M."/>
            <person name="Maheshwari R."/>
            <person name="Malloy K."/>
            <person name="Martinez E."/>
            <person name="Mathew T."/>
            <person name="Mercado I.C."/>
            <person name="Mercado C."/>
            <person name="Meyer B."/>
            <person name="Montgomery K."/>
            <person name="Morgan M.B."/>
            <person name="Munidasa M."/>
            <person name="Nazareth L.V."/>
            <person name="Nelson J."/>
            <person name="Ng B.M."/>
            <person name="Nguyen N.B."/>
            <person name="Nguyen P.Q."/>
            <person name="Nguyen T."/>
            <person name="Obregon M."/>
            <person name="Okwuonu G.O."/>
            <person name="Onwere C.G."/>
            <person name="Orozco G."/>
            <person name="Parra A."/>
            <person name="Patel S."/>
            <person name="Patil S."/>
            <person name="Perez A."/>
            <person name="Perez Y."/>
            <person name="Pham C."/>
            <person name="Primus E.L."/>
            <person name="Pu L.-L."/>
            <person name="Puazo M."/>
            <person name="Qin X."/>
            <person name="Quiroz J.B."/>
            <person name="Reese J."/>
            <person name="Richards S."/>
            <person name="Rives C.M."/>
            <person name="Robberts R."/>
            <person name="Ruiz S.J."/>
            <person name="Ruiz M.J."/>
            <person name="Santibanez J."/>
            <person name="Schneider B.W."/>
            <person name="Sisson I."/>
            <person name="Smith M."/>
            <person name="Sodergren E."/>
            <person name="Song X.-Z."/>
            <person name="Song B.B."/>
            <person name="Summersgill H."/>
            <person name="Thelus R."/>
            <person name="Thornton R.D."/>
            <person name="Trejos Z.Y."/>
            <person name="Usmani K."/>
            <person name="Vattathil S."/>
            <person name="Villasana D."/>
            <person name="Walker D.L."/>
            <person name="Wang S."/>
            <person name="Wang K."/>
            <person name="White C.S."/>
            <person name="Williams A.C."/>
            <person name="Williamson J."/>
            <person name="Wilson K."/>
            <person name="Woghiren I.O."/>
            <person name="Woodworth J.R."/>
            <person name="Worley K.C."/>
            <person name="Wright R.A."/>
            <person name="Wu W."/>
            <person name="Young L."/>
            <person name="Zhang L."/>
            <person name="Zhang J."/>
            <person name="Zhu Y."/>
            <person name="Muzny D.M."/>
            <person name="Weinstock G."/>
            <person name="Gibbs R.A."/>
        </authorList>
    </citation>
    <scope>NUCLEOTIDE SEQUENCE [LARGE SCALE GENOMIC DNA]</scope>
    <source>
        <strain evidence="3">LSR1</strain>
    </source>
</reference>
<feature type="coiled-coil region" evidence="1">
    <location>
        <begin position="50"/>
        <end position="273"/>
    </location>
</feature>
<dbReference type="OrthoDB" id="6620094at2759"/>
<feature type="coiled-coil region" evidence="1">
    <location>
        <begin position="421"/>
        <end position="476"/>
    </location>
</feature>
<sequence length="658" mass="77641">MYKTTENMFERETSPTPEKHEELHADVYYESVIAERNELRKENADLIYKCSELDADNKLLRIEINTKEKEKTDIREKYKDNSIKLPKYQAKVNELKKDKASLTTKNESLLLEIGKLRAKCEEIEKKYEDNTDLNKALVIKIQKLEKTNAKFKQEKDKEQKVKLQTKAENDNTKAKADDLEKNNKTLQLQISQHNDELRSKDILVTELNRKLKILGNNFDDASTKLNSSETHVKDLEQQFKDKNKEWQDTKLKHSSLLRENNNLKAKLDESKELQLTVDTLRTNESGLKKQINGLKQDIIREQSENGILTKRIHELEKQKTVYVCRSEDITVTKKELKKCMDEKESCENRFSNLDCPFYQSKYGKLEDKMPKIKYGSINESHYIKKISVLEQQIKNLHSKIHSQGEEQRKYEEKVGEVWHENKNLKKSLEELNALLEKQTEEINYDKVKMMGKDSKIRNLEKEMNARDNKCKSVNRELGIAHRKILDVQKEMGSMKKDNVIAKKIIENAEKYKAELSYKAEHSEKCCSDIKKIELECQQKIQKLEIDAKKIESTNEKFQKKINKLTEELNKKNQEHEELKNSFKNLKTEDELNKKNYYKCIDDMKNKQATFSNANNALKLKNDHMSKFEKDNAELKSKIQDYERNLVYQQKRMNAYENK</sequence>
<name>A0A8R2JVD3_ACYPI</name>
<evidence type="ECO:0000256" key="1">
    <source>
        <dbReference type="SAM" id="Coils"/>
    </source>
</evidence>
<keyword evidence="3" id="KW-1185">Reference proteome</keyword>